<dbReference type="EMBL" id="JAENGZ010001446">
    <property type="protein sequence ID" value="KAG6948016.1"/>
    <property type="molecule type" value="Genomic_DNA"/>
</dbReference>
<dbReference type="OrthoDB" id="10646086at2759"/>
<name>A0A8T1TW39_9STRA</name>
<sequence length="345" mass="36740">MNKQERSKQTRQFGTVKLQQSSKTTFPFSYHAFYLAVASDWHVAFVHWSIDRNDLISVVLGRSRAGPSPSDGQPKGAPSAPASPSLPSAPTDGPVTDVIVVDEVATALPTDGVFPVAACVLSAASWKAKRVGHVTNTELTDPWRKKLKASTPVGVLDRPSANRHALTVGGAVALAVTALPPLTLPPRPLQPATAFNLAEFARSYSPIEAFLAAAAPLSGREGGQAIRPFRGASSLSAFAGYPVTNVGCPSLADALTTPTPSPLLPCPAEAAKRTQGRYFPLLSHQLAAYRLFQDPNAETGRYFSPMAFVLRVREIDCIGFDAPPAVLMVLYSERLGSRGLTMMHV</sequence>
<dbReference type="AlphaFoldDB" id="A0A8T1TW39"/>
<organism evidence="2 3">
    <name type="scientific">Phytophthora cactorum</name>
    <dbReference type="NCBI Taxonomy" id="29920"/>
    <lineage>
        <taxon>Eukaryota</taxon>
        <taxon>Sar</taxon>
        <taxon>Stramenopiles</taxon>
        <taxon>Oomycota</taxon>
        <taxon>Peronosporomycetes</taxon>
        <taxon>Peronosporales</taxon>
        <taxon>Peronosporaceae</taxon>
        <taxon>Phytophthora</taxon>
    </lineage>
</organism>
<feature type="compositionally biased region" description="Low complexity" evidence="1">
    <location>
        <begin position="77"/>
        <end position="90"/>
    </location>
</feature>
<protein>
    <submittedName>
        <fullName evidence="2">Uncharacterized protein</fullName>
    </submittedName>
</protein>
<evidence type="ECO:0000313" key="3">
    <source>
        <dbReference type="Proteomes" id="UP000688947"/>
    </source>
</evidence>
<feature type="region of interest" description="Disordered" evidence="1">
    <location>
        <begin position="64"/>
        <end position="93"/>
    </location>
</feature>
<comment type="caution">
    <text evidence="2">The sequence shown here is derived from an EMBL/GenBank/DDBJ whole genome shotgun (WGS) entry which is preliminary data.</text>
</comment>
<evidence type="ECO:0000313" key="2">
    <source>
        <dbReference type="EMBL" id="KAG6948016.1"/>
    </source>
</evidence>
<proteinExistence type="predicted"/>
<accession>A0A8T1TW39</accession>
<dbReference type="Proteomes" id="UP000688947">
    <property type="component" value="Unassembled WGS sequence"/>
</dbReference>
<gene>
    <name evidence="2" type="ORF">JG687_00015740</name>
</gene>
<reference evidence="2" key="1">
    <citation type="submission" date="2021-01" db="EMBL/GenBank/DDBJ databases">
        <title>Phytophthora aleatoria, a newly-described species from Pinus radiata is distinct from Phytophthora cactorum isolates based on comparative genomics.</title>
        <authorList>
            <person name="Mcdougal R."/>
            <person name="Panda P."/>
            <person name="Williams N."/>
            <person name="Studholme D.J."/>
        </authorList>
    </citation>
    <scope>NUCLEOTIDE SEQUENCE</scope>
    <source>
        <strain evidence="2">NZFS 3830</strain>
    </source>
</reference>
<evidence type="ECO:0000256" key="1">
    <source>
        <dbReference type="SAM" id="MobiDB-lite"/>
    </source>
</evidence>